<dbReference type="PROSITE" id="PS50865">
    <property type="entry name" value="ZF_MYND_2"/>
    <property type="match status" value="1"/>
</dbReference>
<dbReference type="EMBL" id="JAACJK010000019">
    <property type="protein sequence ID" value="KAF5338019.1"/>
    <property type="molecule type" value="Genomic_DNA"/>
</dbReference>
<evidence type="ECO:0000256" key="5">
    <source>
        <dbReference type="SAM" id="MobiDB-lite"/>
    </source>
</evidence>
<reference evidence="8 9" key="1">
    <citation type="journal article" date="2020" name="ISME J.">
        <title>Uncovering the hidden diversity of litter-decomposition mechanisms in mushroom-forming fungi.</title>
        <authorList>
            <person name="Floudas D."/>
            <person name="Bentzer J."/>
            <person name="Ahren D."/>
            <person name="Johansson T."/>
            <person name="Persson P."/>
            <person name="Tunlid A."/>
        </authorList>
    </citation>
    <scope>NUCLEOTIDE SEQUENCE [LARGE SCALE GENOMIC DNA]</scope>
    <source>
        <strain evidence="8 9">CBS 175.51</strain>
    </source>
</reference>
<sequence>MSSPGRTWLAHYPFTTRLPYSTSLLEELISNTHPLHVLARRLDRFESALRQATNQDIFQLALCIQWETGAHVVDFTQTQPPRLADFENLALVVASYRVLDVYLAQTNSFLLSKPSPRNADDLTVPKHYHFIKDWVKLVTSFSTSMQAAASDTCETSDSNQGLLQDEWFVAILKNRISEAAKSSISQISSNMSALSKGEKGALKKMVGSDSSFKALQLCLEGSFLCTPLHVIESANMSRRGWARERMLKVAHAMGNDKPGELVSVEGLLFRGLFQLAFDRKPCSEVLLSLASLASIPNLNLKRVPSDRRTWFQLGVETGEPPRKRRKLVLSPSPASSRNPSPAPSALANAPSAKATAQFQIKGDASPQGLVRKRPRKKRRRKESSDEESSDEDSSDGDSSDEDSSDEDSSDEDSSSGEGGNDEGGEGGEDGKGDEDGGGGEDGEGDGDPFGGDNPDGGIGEREVDKEMDSGNSLGEKRGVGELEGGGRGMDEEEKKEDGNEDKDEGDVNEEEKKEDMNEEDGEGDGSEGEGDGEGDGNEDEEVGEGDGNEDEEEGEGDGNEDEEEGEGDGNEDEEEEEERNADYTSSGRPFSSKELMEIFEIGTAPYYMSECSPSYFVSSDRLVHGVKRIVGKEYIFYDIDGRVIFYVPEMHTQEDLDKFQLFYDAIQASYIDGKPRYLHECANTGFRRVPQSRMDSAVDSADWADLRREFSCTNFVVRDSKVEHDTHSPVDSQQSKSPEFTLKTLHMLAPIDQPLELHDYTFTALAGRHRTGTLRQVHCEHMKGKKGKIINVLDLPAVGADVSPGPLFSDVAAHRETKYCPLPIKTPYPIQDMRWGLAATKDASHYLHMDSDGLCTFLRVLCGRKLWVVATPPDGSPSRIIVDLSRFLDNWDPSCPTGSWLLEAIVLCPGDVLYMKAGTLHAVWTLESSACIGGHFLCSSSFTDTASALIHGFHMDLDITNASHANAVHHLLSLQVIHYHSMLVCDRVAPCDVGSLGIDLQDFYQWHGFVLLHVLVVLRRAIDIANYKREGISTIQTSLMEAHARGAALGTMTFLKESGLVSVCLPGLTNEQPQHDPLSYFEDVLLNQAILLMRAQDAFSDFEGPAARFRDRLKGLLHDAMSHAPHLQLRFKAALRQKMKSSPLPAVPYSEAGSICFSEEPIQPVSHDGVYDALQLVQLDDHKPLKNTPTPYLQTLTTLESPRKFSPNVFPAMPRHHRTPSAPSSIRNARTQVLRNHPPHDLYQFVPKPGELLLVYRMLTIIREACQNVKGGLVEIASEFNENLRHIQYWCTCLSSLETGTDGLQIRAIRHVVTTTLISLATIDPSFVLEGRALYAGVAGCWSFLDAESQSVPVIPDLTYSPGCTTTRLMEICLQHRGAYEELSEEVNNYPLYRLHFFGAASLRLQAIPTTIKHRRQIAATIYDINVILQLFTVVYPVKLKWSYFIKEKVVFFLFAALSHLATLPSINTNELVTVASMSHRAIQWLMSSPVAITTTLRHAIEGGVLTVVSCIIGGVGAGPINPEYLFALDDYLVLACHTSYRPILRAMDKAVKTLWQVLPDARSVAVRRWLELALVAGKRCIAAMDKGLLSTCDNITHGELRRGKKCRKGAVRTCSMCHTAVYCSVKCQRADWETLHRDECTRNLEDYQHSKVAGTHLSYDSRLHHRTLIEDMAKRYTPYYPLAFGESDAVPLLKIDSLQRIGFFDEFNPAKQELDDIPRHFINRQNAYVDSLRLERQATAQMNQMNTVFRSDVKICRCSKCLQKEPDGCPVTSATFIRHRQEDAITEDLDTEYPIHQDSHFAGAMLTHCIKASPAPVVPIRPFQPINSPPEPHSRPHNQTQDIDIAQGIRSIHEDLHALSRDLQRPFDLVFQHSQAECEGEGVSQSSQTRSQANIDLDSLPLVHRHPQNMLFLQQQASLKILLNRVEAIASLEESAGESECVALRTYIMQKLSTMHGWKTDVWERQQQQQHLPFSIHPPIVDTSQYQSN</sequence>
<dbReference type="PROSITE" id="PS51184">
    <property type="entry name" value="JMJC"/>
    <property type="match status" value="1"/>
</dbReference>
<evidence type="ECO:0000256" key="3">
    <source>
        <dbReference type="ARBA" id="ARBA00022833"/>
    </source>
</evidence>
<feature type="compositionally biased region" description="Acidic residues" evidence="5">
    <location>
        <begin position="435"/>
        <end position="446"/>
    </location>
</feature>
<dbReference type="Gene3D" id="6.10.140.2220">
    <property type="match status" value="1"/>
</dbReference>
<feature type="compositionally biased region" description="Gly residues" evidence="5">
    <location>
        <begin position="447"/>
        <end position="457"/>
    </location>
</feature>
<keyword evidence="1" id="KW-0479">Metal-binding</keyword>
<evidence type="ECO:0000259" key="7">
    <source>
        <dbReference type="PROSITE" id="PS51184"/>
    </source>
</evidence>
<evidence type="ECO:0000256" key="1">
    <source>
        <dbReference type="ARBA" id="ARBA00022723"/>
    </source>
</evidence>
<comment type="caution">
    <text evidence="8">The sequence shown here is derived from an EMBL/GenBank/DDBJ whole genome shotgun (WGS) entry which is preliminary data.</text>
</comment>
<gene>
    <name evidence="8" type="ORF">D9611_014649</name>
</gene>
<proteinExistence type="predicted"/>
<evidence type="ECO:0000256" key="2">
    <source>
        <dbReference type="ARBA" id="ARBA00022771"/>
    </source>
</evidence>
<dbReference type="GO" id="GO:0008270">
    <property type="term" value="F:zinc ion binding"/>
    <property type="evidence" value="ECO:0007669"/>
    <property type="project" value="UniProtKB-KW"/>
</dbReference>
<accession>A0A8H5CB42</accession>
<keyword evidence="2 4" id="KW-0863">Zinc-finger</keyword>
<dbReference type="SUPFAM" id="SSF144232">
    <property type="entry name" value="HIT/MYND zinc finger-like"/>
    <property type="match status" value="1"/>
</dbReference>
<feature type="compositionally biased region" description="Acidic residues" evidence="5">
    <location>
        <begin position="490"/>
        <end position="509"/>
    </location>
</feature>
<evidence type="ECO:0000313" key="8">
    <source>
        <dbReference type="EMBL" id="KAF5338019.1"/>
    </source>
</evidence>
<name>A0A8H5CB42_9AGAR</name>
<dbReference type="Pfam" id="PF01753">
    <property type="entry name" value="zf-MYND"/>
    <property type="match status" value="1"/>
</dbReference>
<feature type="compositionally biased region" description="Low complexity" evidence="5">
    <location>
        <begin position="329"/>
        <end position="352"/>
    </location>
</feature>
<protein>
    <submittedName>
        <fullName evidence="8">Uncharacterized protein</fullName>
    </submittedName>
</protein>
<dbReference type="OrthoDB" id="3068994at2759"/>
<feature type="region of interest" description="Disordered" evidence="5">
    <location>
        <begin position="316"/>
        <end position="589"/>
    </location>
</feature>
<feature type="compositionally biased region" description="Acidic residues" evidence="5">
    <location>
        <begin position="516"/>
        <end position="579"/>
    </location>
</feature>
<feature type="compositionally biased region" description="Acidic residues" evidence="5">
    <location>
        <begin position="384"/>
        <end position="427"/>
    </location>
</feature>
<evidence type="ECO:0000313" key="9">
    <source>
        <dbReference type="Proteomes" id="UP000541558"/>
    </source>
</evidence>
<dbReference type="Gene3D" id="2.60.120.650">
    <property type="entry name" value="Cupin"/>
    <property type="match status" value="1"/>
</dbReference>
<dbReference type="Proteomes" id="UP000541558">
    <property type="component" value="Unassembled WGS sequence"/>
</dbReference>
<keyword evidence="9" id="KW-1185">Reference proteome</keyword>
<organism evidence="8 9">
    <name type="scientific">Ephemerocybe angulata</name>
    <dbReference type="NCBI Taxonomy" id="980116"/>
    <lineage>
        <taxon>Eukaryota</taxon>
        <taxon>Fungi</taxon>
        <taxon>Dikarya</taxon>
        <taxon>Basidiomycota</taxon>
        <taxon>Agaricomycotina</taxon>
        <taxon>Agaricomycetes</taxon>
        <taxon>Agaricomycetidae</taxon>
        <taxon>Agaricales</taxon>
        <taxon>Agaricineae</taxon>
        <taxon>Psathyrellaceae</taxon>
        <taxon>Ephemerocybe</taxon>
    </lineage>
</organism>
<feature type="compositionally biased region" description="Basic and acidic residues" evidence="5">
    <location>
        <begin position="458"/>
        <end position="480"/>
    </location>
</feature>
<keyword evidence="3" id="KW-0862">Zinc</keyword>
<dbReference type="InterPro" id="IPR003347">
    <property type="entry name" value="JmjC_dom"/>
</dbReference>
<evidence type="ECO:0000259" key="6">
    <source>
        <dbReference type="PROSITE" id="PS50865"/>
    </source>
</evidence>
<evidence type="ECO:0000256" key="4">
    <source>
        <dbReference type="PROSITE-ProRule" id="PRU00134"/>
    </source>
</evidence>
<feature type="domain" description="JmjC" evidence="7">
    <location>
        <begin position="811"/>
        <end position="953"/>
    </location>
</feature>
<dbReference type="InterPro" id="IPR002893">
    <property type="entry name" value="Znf_MYND"/>
</dbReference>
<feature type="domain" description="MYND-type" evidence="6">
    <location>
        <begin position="1604"/>
        <end position="1641"/>
    </location>
</feature>
<dbReference type="SUPFAM" id="SSF51197">
    <property type="entry name" value="Clavaminate synthase-like"/>
    <property type="match status" value="1"/>
</dbReference>
<feature type="compositionally biased region" description="Basic residues" evidence="5">
    <location>
        <begin position="370"/>
        <end position="381"/>
    </location>
</feature>